<dbReference type="InterPro" id="IPR050739">
    <property type="entry name" value="MFP"/>
</dbReference>
<keyword evidence="14" id="KW-1185">Reference proteome</keyword>
<protein>
    <recommendedName>
        <fullName evidence="9">Membrane fusion protein (MFP) family protein</fullName>
    </recommendedName>
</protein>
<keyword evidence="4 9" id="KW-1003">Cell membrane</keyword>
<comment type="similarity">
    <text evidence="2 9">Belongs to the membrane fusion protein (MFP) (TC 8.A.1) family.</text>
</comment>
<proteinExistence type="inferred from homology"/>
<dbReference type="GO" id="GO:0005886">
    <property type="term" value="C:plasma membrane"/>
    <property type="evidence" value="ECO:0007669"/>
    <property type="project" value="UniProtKB-SubCell"/>
</dbReference>
<keyword evidence="3 9" id="KW-0813">Transport</keyword>
<sequence length="465" mass="49841">MRSCRKCSPPDAGEGPMSNTKLNVQTPHETVGERHGLALPIELEEGAPPHLAKTAMAILSGLVILLLVWANIAHIRELSVAVGEIAPYGSTREAAHLEGGIIDELLVKPGDVVAENQPLARLTAEGAGGEVERLSARRASLDIRAERMDAQAAGRAPDFTAWQDAWPGLVTEQQSVYNAAVAKREAEMATLVSRETSAKAEVVKAEAQLRSENDILEFAREQLSIQEQLIDEGFTSRQSYLQAKSAVATAEANAAVAKSRLGQARDALEAASADRAGAEADYKSKIAEERAGVLGELAELEQPFNALQDRSDRLTVRSPVAGVVNAVLVNGHGDVVRPGGVVAEITPTGAKLFAEVRVAPKDIGHVAPGQKTDVTITTFDPNRYGKISGTVSHISADSFTDERTGDAYYIAYVELEEQMIGKGHNARALTAGMQVRAEIVTQTRTLMQYALKPVSRSLDRAFTER</sequence>
<evidence type="ECO:0000256" key="4">
    <source>
        <dbReference type="ARBA" id="ARBA00022475"/>
    </source>
</evidence>
<evidence type="ECO:0000259" key="11">
    <source>
        <dbReference type="Pfam" id="PF25994"/>
    </source>
</evidence>
<dbReference type="InterPro" id="IPR010129">
    <property type="entry name" value="T1SS_HlyD"/>
</dbReference>
<organism evidence="13 14">
    <name type="scientific">Hyphococcus luteus</name>
    <dbReference type="NCBI Taxonomy" id="2058213"/>
    <lineage>
        <taxon>Bacteria</taxon>
        <taxon>Pseudomonadati</taxon>
        <taxon>Pseudomonadota</taxon>
        <taxon>Alphaproteobacteria</taxon>
        <taxon>Parvularculales</taxon>
        <taxon>Parvularculaceae</taxon>
        <taxon>Hyphococcus</taxon>
    </lineage>
</organism>
<evidence type="ECO:0000256" key="7">
    <source>
        <dbReference type="ARBA" id="ARBA00022989"/>
    </source>
</evidence>
<evidence type="ECO:0000259" key="12">
    <source>
        <dbReference type="Pfam" id="PF26002"/>
    </source>
</evidence>
<name>A0A2S7K1S8_9PROT</name>
<dbReference type="Pfam" id="PF26002">
    <property type="entry name" value="Beta-barrel_AprE"/>
    <property type="match status" value="1"/>
</dbReference>
<evidence type="ECO:0000313" key="13">
    <source>
        <dbReference type="EMBL" id="PQA86464.1"/>
    </source>
</evidence>
<dbReference type="EMBL" id="PJCH01000015">
    <property type="protein sequence ID" value="PQA86464.1"/>
    <property type="molecule type" value="Genomic_DNA"/>
</dbReference>
<evidence type="ECO:0000313" key="14">
    <source>
        <dbReference type="Proteomes" id="UP000239504"/>
    </source>
</evidence>
<dbReference type="AlphaFoldDB" id="A0A2S7K1S8"/>
<keyword evidence="6" id="KW-0812">Transmembrane</keyword>
<dbReference type="Proteomes" id="UP000239504">
    <property type="component" value="Unassembled WGS sequence"/>
</dbReference>
<evidence type="ECO:0000256" key="6">
    <source>
        <dbReference type="ARBA" id="ARBA00022692"/>
    </source>
</evidence>
<evidence type="ECO:0000256" key="8">
    <source>
        <dbReference type="ARBA" id="ARBA00023136"/>
    </source>
</evidence>
<keyword evidence="7" id="KW-1133">Transmembrane helix</keyword>
<feature type="domain" description="AprE-like long alpha-helical hairpin" evidence="11">
    <location>
        <begin position="129"/>
        <end position="310"/>
    </location>
</feature>
<reference evidence="13 14" key="1">
    <citation type="submission" date="2017-12" db="EMBL/GenBank/DDBJ databases">
        <authorList>
            <person name="Hurst M.R.H."/>
        </authorList>
    </citation>
    <scope>NUCLEOTIDE SEQUENCE [LARGE SCALE GENOMIC DNA]</scope>
    <source>
        <strain evidence="13 14">SY-3-19</strain>
    </source>
</reference>
<comment type="caution">
    <text evidence="13">The sequence shown here is derived from an EMBL/GenBank/DDBJ whole genome shotgun (WGS) entry which is preliminary data.</text>
</comment>
<dbReference type="PANTHER" id="PTHR30386:SF26">
    <property type="entry name" value="TRANSPORT PROTEIN COMB"/>
    <property type="match status" value="1"/>
</dbReference>
<feature type="region of interest" description="Disordered" evidence="10">
    <location>
        <begin position="1"/>
        <end position="22"/>
    </location>
</feature>
<feature type="domain" description="AprE-like beta-barrel" evidence="12">
    <location>
        <begin position="352"/>
        <end position="442"/>
    </location>
</feature>
<evidence type="ECO:0000256" key="2">
    <source>
        <dbReference type="ARBA" id="ARBA00009477"/>
    </source>
</evidence>
<evidence type="ECO:0000256" key="3">
    <source>
        <dbReference type="ARBA" id="ARBA00022448"/>
    </source>
</evidence>
<dbReference type="GO" id="GO:0015031">
    <property type="term" value="P:protein transport"/>
    <property type="evidence" value="ECO:0007669"/>
    <property type="project" value="InterPro"/>
</dbReference>
<dbReference type="Gene3D" id="1.20.1600.10">
    <property type="entry name" value="Outer membrane efflux proteins (OEP)"/>
    <property type="match status" value="1"/>
</dbReference>
<dbReference type="NCBIfam" id="TIGR01843">
    <property type="entry name" value="type_I_hlyD"/>
    <property type="match status" value="1"/>
</dbReference>
<dbReference type="InterPro" id="IPR058781">
    <property type="entry name" value="HH_AprE-like"/>
</dbReference>
<dbReference type="PANTHER" id="PTHR30386">
    <property type="entry name" value="MEMBRANE FUSION SUBUNIT OF EMRAB-TOLC MULTIDRUG EFFLUX PUMP"/>
    <property type="match status" value="1"/>
</dbReference>
<evidence type="ECO:0000256" key="9">
    <source>
        <dbReference type="RuleBase" id="RU365093"/>
    </source>
</evidence>
<evidence type="ECO:0000256" key="5">
    <source>
        <dbReference type="ARBA" id="ARBA00022519"/>
    </source>
</evidence>
<dbReference type="SUPFAM" id="SSF56954">
    <property type="entry name" value="Outer membrane efflux proteins (OEP)"/>
    <property type="match status" value="1"/>
</dbReference>
<keyword evidence="5 9" id="KW-0997">Cell inner membrane</keyword>
<comment type="subcellular location">
    <subcellularLocation>
        <location evidence="1 9">Cell inner membrane</location>
        <topology evidence="1 9">Single-pass membrane protein</topology>
    </subcellularLocation>
</comment>
<dbReference type="Pfam" id="PF25994">
    <property type="entry name" value="HH_AprE"/>
    <property type="match status" value="1"/>
</dbReference>
<keyword evidence="8" id="KW-0472">Membrane</keyword>
<accession>A0A2S7K1S8</accession>
<dbReference type="InterPro" id="IPR058982">
    <property type="entry name" value="Beta-barrel_AprE"/>
</dbReference>
<dbReference type="Gene3D" id="2.40.30.170">
    <property type="match status" value="1"/>
</dbReference>
<gene>
    <name evidence="13" type="ORF">CW354_19235</name>
</gene>
<evidence type="ECO:0000256" key="10">
    <source>
        <dbReference type="SAM" id="MobiDB-lite"/>
    </source>
</evidence>
<dbReference type="PRINTS" id="PR01490">
    <property type="entry name" value="RTXTOXIND"/>
</dbReference>
<evidence type="ECO:0000256" key="1">
    <source>
        <dbReference type="ARBA" id="ARBA00004377"/>
    </source>
</evidence>
<dbReference type="OrthoDB" id="9810980at2"/>